<dbReference type="Pfam" id="PF00704">
    <property type="entry name" value="Glyco_hydro_18"/>
    <property type="match status" value="1"/>
</dbReference>
<comment type="similarity">
    <text evidence="3">Belongs to the glycosyl hydrolase 18 family.</text>
</comment>
<evidence type="ECO:0000256" key="1">
    <source>
        <dbReference type="ARBA" id="ARBA00004371"/>
    </source>
</evidence>
<dbReference type="PROSITE" id="PS51910">
    <property type="entry name" value="GH18_2"/>
    <property type="match status" value="1"/>
</dbReference>
<evidence type="ECO:0000259" key="8">
    <source>
        <dbReference type="PROSITE" id="PS51910"/>
    </source>
</evidence>
<gene>
    <name evidence="10" type="primary">20214969</name>
    <name evidence="9" type="ORF">HELRODRAFT_74077</name>
</gene>
<dbReference type="STRING" id="6412.T1G1M1"/>
<evidence type="ECO:0000313" key="10">
    <source>
        <dbReference type="EnsemblMetazoa" id="HelroP74077"/>
    </source>
</evidence>
<dbReference type="GO" id="GO:0012505">
    <property type="term" value="C:endomembrane system"/>
    <property type="evidence" value="ECO:0000318"/>
    <property type="project" value="GO_Central"/>
</dbReference>
<dbReference type="InterPro" id="IPR011583">
    <property type="entry name" value="Chitinase_II/V-like_cat"/>
</dbReference>
<feature type="domain" description="GH18" evidence="8">
    <location>
        <begin position="36"/>
        <end position="349"/>
    </location>
</feature>
<evidence type="ECO:0000256" key="5">
    <source>
        <dbReference type="ARBA" id="ARBA00022729"/>
    </source>
</evidence>
<reference evidence="9 11" key="2">
    <citation type="journal article" date="2013" name="Nature">
        <title>Insights into bilaterian evolution from three spiralian genomes.</title>
        <authorList>
            <person name="Simakov O."/>
            <person name="Marletaz F."/>
            <person name="Cho S.J."/>
            <person name="Edsinger-Gonzales E."/>
            <person name="Havlak P."/>
            <person name="Hellsten U."/>
            <person name="Kuo D.H."/>
            <person name="Larsson T."/>
            <person name="Lv J."/>
            <person name="Arendt D."/>
            <person name="Savage R."/>
            <person name="Osoegawa K."/>
            <person name="de Jong P."/>
            <person name="Grimwood J."/>
            <person name="Chapman J.A."/>
            <person name="Shapiro H."/>
            <person name="Aerts A."/>
            <person name="Otillar R.P."/>
            <person name="Terry A.Y."/>
            <person name="Boore J.L."/>
            <person name="Grigoriev I.V."/>
            <person name="Lindberg D.R."/>
            <person name="Seaver E.C."/>
            <person name="Weisblat D.A."/>
            <person name="Putnam N.H."/>
            <person name="Rokhsar D.S."/>
        </authorList>
    </citation>
    <scope>NUCLEOTIDE SEQUENCE</scope>
</reference>
<comment type="subcellular location">
    <subcellularLocation>
        <location evidence="1">Lysosome</location>
    </subcellularLocation>
    <subcellularLocation>
        <location evidence="2">Secreted</location>
    </subcellularLocation>
</comment>
<dbReference type="SMART" id="SM00636">
    <property type="entry name" value="Glyco_18"/>
    <property type="match status" value="1"/>
</dbReference>
<evidence type="ECO:0000256" key="7">
    <source>
        <dbReference type="ARBA" id="ARBA00040976"/>
    </source>
</evidence>
<organism evidence="10 11">
    <name type="scientific">Helobdella robusta</name>
    <name type="common">Californian leech</name>
    <dbReference type="NCBI Taxonomy" id="6412"/>
    <lineage>
        <taxon>Eukaryota</taxon>
        <taxon>Metazoa</taxon>
        <taxon>Spiralia</taxon>
        <taxon>Lophotrochozoa</taxon>
        <taxon>Annelida</taxon>
        <taxon>Clitellata</taxon>
        <taxon>Hirudinea</taxon>
        <taxon>Rhynchobdellida</taxon>
        <taxon>Glossiphoniidae</taxon>
        <taxon>Helobdella</taxon>
    </lineage>
</organism>
<dbReference type="GO" id="GO:0005576">
    <property type="term" value="C:extracellular region"/>
    <property type="evidence" value="ECO:0007669"/>
    <property type="project" value="UniProtKB-SubCell"/>
</dbReference>
<evidence type="ECO:0000313" key="9">
    <source>
        <dbReference type="EMBL" id="ESO08732.1"/>
    </source>
</evidence>
<dbReference type="FunCoup" id="T1G1M1">
    <property type="interactions" value="684"/>
</dbReference>
<dbReference type="EnsemblMetazoa" id="HelroT74077">
    <property type="protein sequence ID" value="HelroP74077"/>
    <property type="gene ID" value="HelroG74077"/>
</dbReference>
<dbReference type="RefSeq" id="XP_009012754.1">
    <property type="nucleotide sequence ID" value="XM_009014506.1"/>
</dbReference>
<proteinExistence type="inferred from homology"/>
<dbReference type="OrthoDB" id="10254444at2759"/>
<dbReference type="InParanoid" id="T1G1M1"/>
<dbReference type="Gene3D" id="3.20.20.80">
    <property type="entry name" value="Glycosidases"/>
    <property type="match status" value="1"/>
</dbReference>
<dbReference type="GeneID" id="20214969"/>
<reference evidence="11" key="1">
    <citation type="submission" date="2012-12" db="EMBL/GenBank/DDBJ databases">
        <authorList>
            <person name="Hellsten U."/>
            <person name="Grimwood J."/>
            <person name="Chapman J.A."/>
            <person name="Shapiro H."/>
            <person name="Aerts A."/>
            <person name="Otillar R.P."/>
            <person name="Terry A.Y."/>
            <person name="Boore J.L."/>
            <person name="Simakov O."/>
            <person name="Marletaz F."/>
            <person name="Cho S.-J."/>
            <person name="Edsinger-Gonzales E."/>
            <person name="Havlak P."/>
            <person name="Kuo D.-H."/>
            <person name="Larsson T."/>
            <person name="Lv J."/>
            <person name="Arendt D."/>
            <person name="Savage R."/>
            <person name="Osoegawa K."/>
            <person name="de Jong P."/>
            <person name="Lindberg D.R."/>
            <person name="Seaver E.C."/>
            <person name="Weisblat D.A."/>
            <person name="Putnam N.H."/>
            <person name="Grigoriev I.V."/>
            <person name="Rokhsar D.S."/>
        </authorList>
    </citation>
    <scope>NUCLEOTIDE SEQUENCE</scope>
</reference>
<dbReference type="GO" id="GO:0070492">
    <property type="term" value="F:oligosaccharide binding"/>
    <property type="evidence" value="ECO:0000318"/>
    <property type="project" value="GO_Central"/>
</dbReference>
<evidence type="ECO:0000256" key="3">
    <source>
        <dbReference type="ARBA" id="ARBA00009336"/>
    </source>
</evidence>
<dbReference type="CTD" id="20214969"/>
<dbReference type="GO" id="GO:0008061">
    <property type="term" value="F:chitin binding"/>
    <property type="evidence" value="ECO:0007669"/>
    <property type="project" value="InterPro"/>
</dbReference>
<dbReference type="Gene3D" id="3.10.50.10">
    <property type="match status" value="1"/>
</dbReference>
<evidence type="ECO:0000256" key="6">
    <source>
        <dbReference type="ARBA" id="ARBA00023228"/>
    </source>
</evidence>
<keyword evidence="4" id="KW-0964">Secreted</keyword>
<dbReference type="HOGENOM" id="CLU_035132_2_0_1"/>
<dbReference type="EMBL" id="AMQM01003029">
    <property type="status" value="NOT_ANNOTATED_CDS"/>
    <property type="molecule type" value="Genomic_DNA"/>
</dbReference>
<dbReference type="KEGG" id="hro:HELRODRAFT_74077"/>
<dbReference type="PANTHER" id="PTHR46066">
    <property type="entry name" value="CHITINASE DOMAIN-CONTAINING PROTEIN 1 FAMILY MEMBER"/>
    <property type="match status" value="1"/>
</dbReference>
<dbReference type="InterPro" id="IPR017853">
    <property type="entry name" value="GH"/>
</dbReference>
<dbReference type="EMBL" id="KB096023">
    <property type="protein sequence ID" value="ESO08732.1"/>
    <property type="molecule type" value="Genomic_DNA"/>
</dbReference>
<keyword evidence="6" id="KW-0458">Lysosome</keyword>
<accession>T1G1M1</accession>
<name>T1G1M1_HELRO</name>
<evidence type="ECO:0000256" key="2">
    <source>
        <dbReference type="ARBA" id="ARBA00004613"/>
    </source>
</evidence>
<keyword evidence="11" id="KW-1185">Reference proteome</keyword>
<dbReference type="Proteomes" id="UP000015101">
    <property type="component" value="Unassembled WGS sequence"/>
</dbReference>
<keyword evidence="5" id="KW-0732">Signal</keyword>
<protein>
    <recommendedName>
        <fullName evidence="7">Chitinase domain-containing protein 1</fullName>
    </recommendedName>
</protein>
<dbReference type="GO" id="GO:0005975">
    <property type="term" value="P:carbohydrate metabolic process"/>
    <property type="evidence" value="ECO:0007669"/>
    <property type="project" value="InterPro"/>
</dbReference>
<reference evidence="10" key="3">
    <citation type="submission" date="2015-06" db="UniProtKB">
        <authorList>
            <consortium name="EnsemblMetazoa"/>
        </authorList>
    </citation>
    <scope>IDENTIFICATION</scope>
</reference>
<dbReference type="OMA" id="YSINERI"/>
<evidence type="ECO:0000256" key="4">
    <source>
        <dbReference type="ARBA" id="ARBA00022525"/>
    </source>
</evidence>
<evidence type="ECO:0000313" key="11">
    <source>
        <dbReference type="Proteomes" id="UP000015101"/>
    </source>
</evidence>
<dbReference type="GO" id="GO:0005764">
    <property type="term" value="C:lysosome"/>
    <property type="evidence" value="ECO:0007669"/>
    <property type="project" value="UniProtKB-SubCell"/>
</dbReference>
<dbReference type="AlphaFoldDB" id="T1G1M1"/>
<dbReference type="FunFam" id="3.20.20.80:FF:000028">
    <property type="entry name" value="Chitinase domain-containing protein 1"/>
    <property type="match status" value="1"/>
</dbReference>
<dbReference type="FunFam" id="3.10.50.10:FF:000002">
    <property type="entry name" value="Chitinase domain-containing protein 1"/>
    <property type="match status" value="1"/>
</dbReference>
<dbReference type="eggNOG" id="KOG2091">
    <property type="taxonomic scope" value="Eukaryota"/>
</dbReference>
<dbReference type="SUPFAM" id="SSF51445">
    <property type="entry name" value="(Trans)glycosidases"/>
    <property type="match status" value="1"/>
</dbReference>
<dbReference type="InterPro" id="IPR029070">
    <property type="entry name" value="Chitinase_insertion_sf"/>
</dbReference>
<dbReference type="InterPro" id="IPR001223">
    <property type="entry name" value="Glyco_hydro18_cat"/>
</dbReference>
<dbReference type="CDD" id="cd02876">
    <property type="entry name" value="GH18_SI-CLP"/>
    <property type="match status" value="1"/>
</dbReference>
<sequence length="349" mass="40044">NVYQRGLVAKNVKASDILKDHSSYCDVEKEVKKFDGITLAYVTPWNNHGYDIAKIFSHKFTYVSPVWLQIVRKTTNNYEIKGKHDINSVWAAEVARSGSVAIVPRIIFDGWTSADMQTFFSTESEMGACIESIIDITVRKNFDGVVIELWSQNMGRYKDETIHFMGHLHQAMRELNKKIILVLPPPITRGNIKSGVLTQLDFSRLIKFVDAISLMTYDYSEPSRPGPNSPINWVEACVDFLEPNISSPIRKKILIGLNFYGYQFSNHATFHAVMGKQYLEILSAHKPKIHWENSTAEHYIKYRAKSNDYLLYYPTLLSIDMRIRLAKKLGVGISIWEIGQGLDYFYDLL</sequence>
<dbReference type="PANTHER" id="PTHR46066:SF2">
    <property type="entry name" value="CHITINASE DOMAIN-CONTAINING PROTEIN 1"/>
    <property type="match status" value="1"/>
</dbReference>